<proteinExistence type="predicted"/>
<organism evidence="1 2">
    <name type="scientific">Azospira restricta</name>
    <dbReference type="NCBI Taxonomy" id="404405"/>
    <lineage>
        <taxon>Bacteria</taxon>
        <taxon>Pseudomonadati</taxon>
        <taxon>Pseudomonadota</taxon>
        <taxon>Betaproteobacteria</taxon>
        <taxon>Rhodocyclales</taxon>
        <taxon>Rhodocyclaceae</taxon>
        <taxon>Azospira</taxon>
    </lineage>
</organism>
<dbReference type="PANTHER" id="PTHR38460">
    <property type="entry name" value="TAUTOMERASE YOLI-RELATED"/>
    <property type="match status" value="1"/>
</dbReference>
<dbReference type="SUPFAM" id="SSF55331">
    <property type="entry name" value="Tautomerase/MIF"/>
    <property type="match status" value="1"/>
</dbReference>
<evidence type="ECO:0000313" key="2">
    <source>
        <dbReference type="Proteomes" id="UP000663444"/>
    </source>
</evidence>
<dbReference type="RefSeq" id="WP_203385918.1">
    <property type="nucleotide sequence ID" value="NZ_CP064781.1"/>
</dbReference>
<dbReference type="PANTHER" id="PTHR38460:SF1">
    <property type="entry name" value="TAUTOMERASE YOLI-RELATED"/>
    <property type="match status" value="1"/>
</dbReference>
<dbReference type="Proteomes" id="UP000663444">
    <property type="component" value="Chromosome"/>
</dbReference>
<keyword evidence="2" id="KW-1185">Reference proteome</keyword>
<reference evidence="1" key="1">
    <citation type="submission" date="2020-11" db="EMBL/GenBank/DDBJ databases">
        <title>Azospira restricta DSM 18626 genome sequence.</title>
        <authorList>
            <person name="Moe W.M."/>
        </authorList>
    </citation>
    <scope>NUCLEOTIDE SEQUENCE</scope>
    <source>
        <strain evidence="1">DSM 18626</strain>
    </source>
</reference>
<dbReference type="AlphaFoldDB" id="A0A974PW15"/>
<evidence type="ECO:0000313" key="1">
    <source>
        <dbReference type="EMBL" id="QRJ62386.1"/>
    </source>
</evidence>
<dbReference type="Gene3D" id="3.30.429.10">
    <property type="entry name" value="Macrophage Migration Inhibitory Factor"/>
    <property type="match status" value="1"/>
</dbReference>
<dbReference type="Pfam" id="PF14552">
    <property type="entry name" value="Tautomerase_2"/>
    <property type="match status" value="1"/>
</dbReference>
<gene>
    <name evidence="1" type="ORF">IWH25_11340</name>
</gene>
<sequence>MPIVTITVRKPKTAEFKKTVLSAIQAALVTVGVNVNDRFHRVLELDGDDFHYDPTFPDVRTARTDDFVLVEILLGTGRSVKVKKQILNGIVERLAATGFDPENLMVCFQDVPWENWSPAGGRVPHA</sequence>
<dbReference type="InterPro" id="IPR014347">
    <property type="entry name" value="Tautomerase/MIF_sf"/>
</dbReference>
<dbReference type="EMBL" id="CP064781">
    <property type="protein sequence ID" value="QRJ62386.1"/>
    <property type="molecule type" value="Genomic_DNA"/>
</dbReference>
<dbReference type="KEGG" id="ares:IWH25_11340"/>
<accession>A0A974PW15</accession>
<protein>
    <submittedName>
        <fullName evidence="1">Tautomerase family protein</fullName>
    </submittedName>
</protein>
<name>A0A974PW15_9RHOO</name>
<dbReference type="InterPro" id="IPR037479">
    <property type="entry name" value="Tauto_MSAD"/>
</dbReference>